<keyword evidence="2" id="KW-1133">Transmembrane helix</keyword>
<dbReference type="SUPFAM" id="SSF48452">
    <property type="entry name" value="TPR-like"/>
    <property type="match status" value="1"/>
</dbReference>
<keyword evidence="2" id="KW-0812">Transmembrane</keyword>
<feature type="transmembrane region" description="Helical" evidence="2">
    <location>
        <begin position="259"/>
        <end position="279"/>
    </location>
</feature>
<organism evidence="3 4">
    <name type="scientific">Parabacteroides absconsus</name>
    <dbReference type="NCBI Taxonomy" id="2951805"/>
    <lineage>
        <taxon>Bacteria</taxon>
        <taxon>Pseudomonadati</taxon>
        <taxon>Bacteroidota</taxon>
        <taxon>Bacteroidia</taxon>
        <taxon>Bacteroidales</taxon>
        <taxon>Tannerellaceae</taxon>
        <taxon>Parabacteroides</taxon>
    </lineage>
</organism>
<dbReference type="InterPro" id="IPR011990">
    <property type="entry name" value="TPR-like_helical_dom_sf"/>
</dbReference>
<keyword evidence="4" id="KW-1185">Reference proteome</keyword>
<protein>
    <recommendedName>
        <fullName evidence="5">Tetratricopeptide repeat protein</fullName>
    </recommendedName>
</protein>
<evidence type="ECO:0000313" key="4">
    <source>
        <dbReference type="Proteomes" id="UP001320603"/>
    </source>
</evidence>
<dbReference type="EMBL" id="CP146284">
    <property type="protein sequence ID" value="WWV66450.1"/>
    <property type="molecule type" value="Genomic_DNA"/>
</dbReference>
<proteinExistence type="predicted"/>
<dbReference type="RefSeq" id="WP_251966262.1">
    <property type="nucleotide sequence ID" value="NZ_CP146284.1"/>
</dbReference>
<reference evidence="3 4" key="1">
    <citation type="submission" date="2024-02" db="EMBL/GenBank/DDBJ databases">
        <title>Whole genome sequencing of Parabacteroides sp. AD58.</title>
        <authorList>
            <person name="Chaplin A.V."/>
            <person name="Pikina A.P."/>
            <person name="Sokolova S.R."/>
            <person name="Korostin D.O."/>
            <person name="Efimov B.A."/>
        </authorList>
    </citation>
    <scope>NUCLEOTIDE SEQUENCE [LARGE SCALE GENOMIC DNA]</scope>
    <source>
        <strain evidence="3 4">AD58</strain>
    </source>
</reference>
<accession>A0ABZ2IK90</accession>
<keyword evidence="1" id="KW-0175">Coiled coil</keyword>
<sequence length="444" mass="53138">MYYLKGKINHKHFYLLKAQDDYETACQYITPHTDYKLRIDLKISMGKLYHFYRIYNQEETLLDEASQLAIQNQDSSLITKLYILKSNLLKEQKRYKEALAFLHKTQPYTKAVSTKQRAKLYNESSIIHLFLLQTDSAYYYMNLAAQTDSLNPRYRLQREGLKAYIQKKESAIDYFWKVIEAMPLEKRILAYRYAANEMKQQGKLDESRKFLEEHVRLRDSTYFGRKEELLERIQNLREYKTQQEHIVQVEKDLADKVLLLHRVVAFFVIVILSVFLFYYRIKQNKNKLKIQLLRTEQERNQSDLKRKEAEIQYLKEKEEKEAIALARLNQRLEYFKQLNEITIPILMQNRNKSGALHLQENDWTIIRNNTNACFDHFTDRLKGLYPQLTEEEINFCCLVKMELPLSVLAEIYHIAKGSISRKKMRLKEKIGIENRSFDEFITSL</sequence>
<evidence type="ECO:0000256" key="1">
    <source>
        <dbReference type="SAM" id="Coils"/>
    </source>
</evidence>
<evidence type="ECO:0000313" key="3">
    <source>
        <dbReference type="EMBL" id="WWV66450.1"/>
    </source>
</evidence>
<dbReference type="Proteomes" id="UP001320603">
    <property type="component" value="Chromosome"/>
</dbReference>
<evidence type="ECO:0008006" key="5">
    <source>
        <dbReference type="Google" id="ProtNLM"/>
    </source>
</evidence>
<evidence type="ECO:0000256" key="2">
    <source>
        <dbReference type="SAM" id="Phobius"/>
    </source>
</evidence>
<name>A0ABZ2IK90_9BACT</name>
<feature type="coiled-coil region" evidence="1">
    <location>
        <begin position="290"/>
        <end position="317"/>
    </location>
</feature>
<gene>
    <name evidence="3" type="ORF">NEE14_000200</name>
</gene>
<keyword evidence="2" id="KW-0472">Membrane</keyword>